<dbReference type="Proteomes" id="UP001055940">
    <property type="component" value="Chromosome"/>
</dbReference>
<sequence>MGHTPNTTSHDGGRPPLAIWPCAPDHTSPRASSRTHLGEVSIPDRLAARLVAEYTRPGDRVADLTGVGEIAQQAWERGRPLQVLHPSLDAPGATAALDLEVAWAELTVATVTPSTSCVLSPQVAGRRMRARVEFAALITRPGGIVAVVTPVGHSPVGVVDPAPGVVRAAACAGLVYLQHVIALTVPICEAGLGATIPVRGRDGFDPDHDPHTSPGEGESEVGLSTSVAEAAATITSPAHLNVSVFRKKGRTTPAQTRGEVEA</sequence>
<keyword evidence="3" id="KW-1185">Reference proteome</keyword>
<feature type="region of interest" description="Disordered" evidence="1">
    <location>
        <begin position="1"/>
        <end position="37"/>
    </location>
</feature>
<feature type="compositionally biased region" description="Polar residues" evidence="1">
    <location>
        <begin position="1"/>
        <end position="10"/>
    </location>
</feature>
<evidence type="ECO:0000256" key="1">
    <source>
        <dbReference type="SAM" id="MobiDB-lite"/>
    </source>
</evidence>
<gene>
    <name evidence="2" type="ORF">NE857_26050</name>
</gene>
<reference evidence="2" key="1">
    <citation type="submission" date="2022-06" db="EMBL/GenBank/DDBJ databases">
        <authorList>
            <person name="Ping M."/>
        </authorList>
    </citation>
    <scope>NUCLEOTIDE SEQUENCE</scope>
    <source>
        <strain evidence="2">JCM11759T</strain>
    </source>
</reference>
<organism evidence="2 3">
    <name type="scientific">Nocardiopsis exhalans</name>
    <dbReference type="NCBI Taxonomy" id="163604"/>
    <lineage>
        <taxon>Bacteria</taxon>
        <taxon>Bacillati</taxon>
        <taxon>Actinomycetota</taxon>
        <taxon>Actinomycetes</taxon>
        <taxon>Streptosporangiales</taxon>
        <taxon>Nocardiopsidaceae</taxon>
        <taxon>Nocardiopsis</taxon>
    </lineage>
</organism>
<feature type="compositionally biased region" description="Basic and acidic residues" evidence="1">
    <location>
        <begin position="201"/>
        <end position="211"/>
    </location>
</feature>
<feature type="region of interest" description="Disordered" evidence="1">
    <location>
        <begin position="201"/>
        <end position="227"/>
    </location>
</feature>
<evidence type="ECO:0000313" key="2">
    <source>
        <dbReference type="EMBL" id="USY18720.1"/>
    </source>
</evidence>
<name>A0ABY5D403_9ACTN</name>
<dbReference type="RefSeq" id="WP_184365761.1">
    <property type="nucleotide sequence ID" value="NZ_BAAAJB010000039.1"/>
</dbReference>
<accession>A0ABY5D403</accession>
<dbReference type="EMBL" id="CP099837">
    <property type="protein sequence ID" value="USY18720.1"/>
    <property type="molecule type" value="Genomic_DNA"/>
</dbReference>
<evidence type="ECO:0000313" key="3">
    <source>
        <dbReference type="Proteomes" id="UP001055940"/>
    </source>
</evidence>
<proteinExistence type="predicted"/>
<protein>
    <submittedName>
        <fullName evidence="2">Uncharacterized protein</fullName>
    </submittedName>
</protein>